<dbReference type="SUPFAM" id="SSF53098">
    <property type="entry name" value="Ribonuclease H-like"/>
    <property type="match status" value="1"/>
</dbReference>
<dbReference type="RefSeq" id="WP_149814151.1">
    <property type="nucleotide sequence ID" value="NZ_VUKA01000028.1"/>
</dbReference>
<keyword evidence="4" id="KW-1185">Reference proteome</keyword>
<dbReference type="InterPro" id="IPR012337">
    <property type="entry name" value="RNaseH-like_sf"/>
</dbReference>
<evidence type="ECO:0000256" key="1">
    <source>
        <dbReference type="SAM" id="MobiDB-lite"/>
    </source>
</evidence>
<gene>
    <name evidence="3" type="ORF">F0Q34_20165</name>
</gene>
<dbReference type="Proteomes" id="UP000322110">
    <property type="component" value="Unassembled WGS sequence"/>
</dbReference>
<dbReference type="EMBL" id="VUKA01000028">
    <property type="protein sequence ID" value="KAA2211417.1"/>
    <property type="molecule type" value="Genomic_DNA"/>
</dbReference>
<dbReference type="OrthoDB" id="53473at2"/>
<dbReference type="InterPro" id="IPR038721">
    <property type="entry name" value="IS701-like_DDE_dom"/>
</dbReference>
<name>A0A5B2T9W3_9PROT</name>
<proteinExistence type="predicted"/>
<protein>
    <submittedName>
        <fullName evidence="3">Transposase</fullName>
    </submittedName>
</protein>
<dbReference type="AlphaFoldDB" id="A0A5B2T9W3"/>
<evidence type="ECO:0000313" key="4">
    <source>
        <dbReference type="Proteomes" id="UP000322110"/>
    </source>
</evidence>
<accession>A0A5B2T9W3</accession>
<feature type="region of interest" description="Disordered" evidence="1">
    <location>
        <begin position="231"/>
        <end position="251"/>
    </location>
</feature>
<feature type="domain" description="Transposase IS701-like DDE" evidence="2">
    <location>
        <begin position="17"/>
        <end position="268"/>
    </location>
</feature>
<evidence type="ECO:0000313" key="3">
    <source>
        <dbReference type="EMBL" id="KAA2211417.1"/>
    </source>
</evidence>
<organism evidence="3 4">
    <name type="scientific">Teichococcus oryzae</name>
    <dbReference type="NCBI Taxonomy" id="1608942"/>
    <lineage>
        <taxon>Bacteria</taxon>
        <taxon>Pseudomonadati</taxon>
        <taxon>Pseudomonadota</taxon>
        <taxon>Alphaproteobacteria</taxon>
        <taxon>Acetobacterales</taxon>
        <taxon>Roseomonadaceae</taxon>
        <taxon>Roseomonas</taxon>
    </lineage>
</organism>
<reference evidence="3 4" key="1">
    <citation type="journal article" date="2015" name="Int. J. Syst. Evol. Microbiol.">
        <title>Roseomonas oryzae sp. nov., isolated from paddy rhizosphere soil.</title>
        <authorList>
            <person name="Ramaprasad E.V."/>
            <person name="Sasikala Ch."/>
            <person name="Ramana Ch.V."/>
        </authorList>
    </citation>
    <scope>NUCLEOTIDE SEQUENCE [LARGE SCALE GENOMIC DNA]</scope>
    <source>
        <strain evidence="3 4">KCTC 42542</strain>
    </source>
</reference>
<evidence type="ECO:0000259" key="2">
    <source>
        <dbReference type="Pfam" id="PF13546"/>
    </source>
</evidence>
<sequence length="450" mass="51023">MLHLPSRFAAVILSFAPLFFQRSWQHAEVLLIGAILAPGKRTVTSLLQISGLAQERRFVNYHRVLNRAVWSPRAASRLLLAQLIATFAPDGPVVLGIDDTIERRRGKRIAAMGIYRDPVRSSHGHFVKASGLRWISLMLLAPVPWAGRVWALPFLSALAPSERYCRERGQRHKKLTDWARQLILQTRRWLPGRDIVLVGDSGFAALELLAVLTRHRITGITRPRLDAALYDPAPPRLPGTNGRPRTKGTRRPNLSEVLVETDTRWQRVVVPGWSGEGERSVEICSATAVWRHGGMPIVPIRWVLVRDPHRRFQPQALLCTDPDRTPEQILCWFIQRWQLEVTFQETRVHLGVETQRQWSDLAIARTTPCLLGLFSLVTLLAAQLRTSDRKAAASSAWYRKERPTFSDTLAAVRRHIWCEQGFLTSWHGGHGAKPRRALQHAWAYALCHAA</sequence>
<comment type="caution">
    <text evidence="3">The sequence shown here is derived from an EMBL/GenBank/DDBJ whole genome shotgun (WGS) entry which is preliminary data.</text>
</comment>
<dbReference type="Pfam" id="PF13546">
    <property type="entry name" value="DDE_5"/>
    <property type="match status" value="1"/>
</dbReference>